<dbReference type="AlphaFoldDB" id="A0A059FDT2"/>
<gene>
    <name evidence="1" type="ORF">HJA_10294</name>
</gene>
<keyword evidence="2" id="KW-1185">Reference proteome</keyword>
<proteinExistence type="predicted"/>
<reference evidence="1 2" key="1">
    <citation type="journal article" date="2014" name="Antonie Van Leeuwenhoek">
        <title>Hyphomonas beringensis sp. nov. and Hyphomonas chukchiensis sp. nov., isolated from surface seawater of the Bering Sea and Chukchi Sea.</title>
        <authorList>
            <person name="Li C."/>
            <person name="Lai Q."/>
            <person name="Li G."/>
            <person name="Dong C."/>
            <person name="Wang J."/>
            <person name="Liao Y."/>
            <person name="Shao Z."/>
        </authorList>
    </citation>
    <scope>NUCLEOTIDE SEQUENCE [LARGE SCALE GENOMIC DNA]</scope>
    <source>
        <strain evidence="1 2">VP2</strain>
    </source>
</reference>
<evidence type="ECO:0000313" key="1">
    <source>
        <dbReference type="EMBL" id="KCZ88752.1"/>
    </source>
</evidence>
<comment type="caution">
    <text evidence="1">The sequence shown here is derived from an EMBL/GenBank/DDBJ whole genome shotgun (WGS) entry which is preliminary data.</text>
</comment>
<evidence type="ECO:0000313" key="2">
    <source>
        <dbReference type="Proteomes" id="UP000024816"/>
    </source>
</evidence>
<dbReference type="OrthoDB" id="6057486at2"/>
<dbReference type="Proteomes" id="UP000024816">
    <property type="component" value="Unassembled WGS sequence"/>
</dbReference>
<accession>A0A059FDT2</accession>
<organism evidence="1 2">
    <name type="scientific">Hyphomonas jannaschiana VP2</name>
    <dbReference type="NCBI Taxonomy" id="1280952"/>
    <lineage>
        <taxon>Bacteria</taxon>
        <taxon>Pseudomonadati</taxon>
        <taxon>Pseudomonadota</taxon>
        <taxon>Alphaproteobacteria</taxon>
        <taxon>Hyphomonadales</taxon>
        <taxon>Hyphomonadaceae</taxon>
        <taxon>Hyphomonas</taxon>
    </lineage>
</organism>
<dbReference type="STRING" id="1280952.HJA_10294"/>
<protein>
    <submittedName>
        <fullName evidence="1">Uncharacterized protein</fullName>
    </submittedName>
</protein>
<dbReference type="eggNOG" id="COG4271">
    <property type="taxonomic scope" value="Bacteria"/>
</dbReference>
<dbReference type="EMBL" id="ARYJ01000005">
    <property type="protein sequence ID" value="KCZ88752.1"/>
    <property type="molecule type" value="Genomic_DNA"/>
</dbReference>
<sequence length="243" mass="26778">MAAEADLEEIAKQLEAILERFTHDRSGIHIASDDERLFKRLTHEAKDIMDQMFGPLNSFSHALAMAANGSVQNYLGSPSYAGVSDTLASVEAAVNSIRRRTATPKKDGAILPAYVDGTRLAQIRSASRSHFDSTRLAQLCHELNVAHANDCFLTVAMLVRTIANHVPPAFGCKNFAEVANNLAADKSLKKSLVNLESSLKNIADYNLHQQIRQIESLPTATQVDFKQDLDRLLEEVVRRLNAP</sequence>
<dbReference type="RefSeq" id="WP_035581684.1">
    <property type="nucleotide sequence ID" value="NZ_ARYJ01000005.1"/>
</dbReference>
<name>A0A059FDT2_9PROT</name>